<sequence length="198" mass="23209">MWRKRKSDWRCTKRLSSTTLGPPVLPCVETNNHSSRANMALRLDEAAFVSQRLVEISHRGRRYFGAPEGTQFETDPPAAFVLMTTCIIKMHRAHHFRPTRGIDDRQMKLRKVLDFFRLLQLLDPGHRQRQQRAQFGAVLRSVHRGLASYMTHPLADDETVRILEDMERGLVCQVPRRTELLHLLYDNGRRSDYYRNLL</sequence>
<evidence type="ECO:0000313" key="1">
    <source>
        <dbReference type="EMBL" id="EJT72482.1"/>
    </source>
</evidence>
<reference evidence="1" key="2">
    <citation type="submission" date="2010-07" db="EMBL/GenBank/DDBJ databases">
        <authorList>
            <consortium name="The Broad Institute Genome Sequencing Platform"/>
            <consortium name="Broad Institute Genome Sequencing Center for Infectious Disease"/>
            <person name="Ma L.-J."/>
            <person name="Dead R."/>
            <person name="Young S."/>
            <person name="Zeng Q."/>
            <person name="Koehrsen M."/>
            <person name="Alvarado L."/>
            <person name="Berlin A."/>
            <person name="Chapman S.B."/>
            <person name="Chen Z."/>
            <person name="Freedman E."/>
            <person name="Gellesch M."/>
            <person name="Goldberg J."/>
            <person name="Griggs A."/>
            <person name="Gujja S."/>
            <person name="Heilman E.R."/>
            <person name="Heiman D."/>
            <person name="Hepburn T."/>
            <person name="Howarth C."/>
            <person name="Jen D."/>
            <person name="Larson L."/>
            <person name="Mehta T."/>
            <person name="Neiman D."/>
            <person name="Pearson M."/>
            <person name="Roberts A."/>
            <person name="Saif S."/>
            <person name="Shea T."/>
            <person name="Shenoy N."/>
            <person name="Sisk P."/>
            <person name="Stolte C."/>
            <person name="Sykes S."/>
            <person name="Walk T."/>
            <person name="White J."/>
            <person name="Yandava C."/>
            <person name="Haas B."/>
            <person name="Nusbaum C."/>
            <person name="Birren B."/>
        </authorList>
    </citation>
    <scope>NUCLEOTIDE SEQUENCE</scope>
    <source>
        <strain evidence="1">R3-111a-1</strain>
    </source>
</reference>
<dbReference type="EMBL" id="GL385399">
    <property type="protein sequence ID" value="EJT72482.1"/>
    <property type="molecule type" value="Genomic_DNA"/>
</dbReference>
<evidence type="ECO:0000313" key="2">
    <source>
        <dbReference type="EnsemblFungi" id="EJT72482"/>
    </source>
</evidence>
<gene>
    <name evidence="2" type="primary">20349806</name>
    <name evidence="1" type="ORF">GGTG_09348</name>
</gene>
<dbReference type="RefSeq" id="XP_009225456.1">
    <property type="nucleotide sequence ID" value="XM_009227192.1"/>
</dbReference>
<proteinExistence type="predicted"/>
<dbReference type="AlphaFoldDB" id="J3P751"/>
<keyword evidence="3" id="KW-1185">Reference proteome</keyword>
<dbReference type="Proteomes" id="UP000006039">
    <property type="component" value="Unassembled WGS sequence"/>
</dbReference>
<dbReference type="VEuPathDB" id="FungiDB:GGTG_09348"/>
<reference evidence="1" key="3">
    <citation type="submission" date="2010-09" db="EMBL/GenBank/DDBJ databases">
        <title>Annotation of Gaeumannomyces graminis var. tritici R3-111a-1.</title>
        <authorList>
            <consortium name="The Broad Institute Genome Sequencing Platform"/>
            <person name="Ma L.-J."/>
            <person name="Dead R."/>
            <person name="Young S.K."/>
            <person name="Zeng Q."/>
            <person name="Gargeya S."/>
            <person name="Fitzgerald M."/>
            <person name="Haas B."/>
            <person name="Abouelleil A."/>
            <person name="Alvarado L."/>
            <person name="Arachchi H.M."/>
            <person name="Berlin A."/>
            <person name="Brown A."/>
            <person name="Chapman S.B."/>
            <person name="Chen Z."/>
            <person name="Dunbar C."/>
            <person name="Freedman E."/>
            <person name="Gearin G."/>
            <person name="Gellesch M."/>
            <person name="Goldberg J."/>
            <person name="Griggs A."/>
            <person name="Gujja S."/>
            <person name="Heiman D."/>
            <person name="Howarth C."/>
            <person name="Larson L."/>
            <person name="Lui A."/>
            <person name="MacDonald P.J.P."/>
            <person name="Mehta T."/>
            <person name="Montmayeur A."/>
            <person name="Murphy C."/>
            <person name="Neiman D."/>
            <person name="Pearson M."/>
            <person name="Priest M."/>
            <person name="Roberts A."/>
            <person name="Saif S."/>
            <person name="Shea T."/>
            <person name="Shenoy N."/>
            <person name="Sisk P."/>
            <person name="Stolte C."/>
            <person name="Sykes S."/>
            <person name="Yandava C."/>
            <person name="Wortman J."/>
            <person name="Nusbaum C."/>
            <person name="Birren B."/>
        </authorList>
    </citation>
    <scope>NUCLEOTIDE SEQUENCE</scope>
    <source>
        <strain evidence="1">R3-111a-1</strain>
    </source>
</reference>
<dbReference type="EnsemblFungi" id="EJT72482">
    <property type="protein sequence ID" value="EJT72482"/>
    <property type="gene ID" value="GGTG_09348"/>
</dbReference>
<reference evidence="2" key="5">
    <citation type="submission" date="2018-04" db="UniProtKB">
        <authorList>
            <consortium name="EnsemblFungi"/>
        </authorList>
    </citation>
    <scope>IDENTIFICATION</scope>
    <source>
        <strain evidence="2">R3-111a-1</strain>
    </source>
</reference>
<organism evidence="1">
    <name type="scientific">Gaeumannomyces tritici (strain R3-111a-1)</name>
    <name type="common">Wheat and barley take-all root rot fungus</name>
    <name type="synonym">Gaeumannomyces graminis var. tritici</name>
    <dbReference type="NCBI Taxonomy" id="644352"/>
    <lineage>
        <taxon>Eukaryota</taxon>
        <taxon>Fungi</taxon>
        <taxon>Dikarya</taxon>
        <taxon>Ascomycota</taxon>
        <taxon>Pezizomycotina</taxon>
        <taxon>Sordariomycetes</taxon>
        <taxon>Sordariomycetidae</taxon>
        <taxon>Magnaporthales</taxon>
        <taxon>Magnaporthaceae</taxon>
        <taxon>Gaeumannomyces</taxon>
    </lineage>
</organism>
<evidence type="ECO:0000313" key="3">
    <source>
        <dbReference type="Proteomes" id="UP000006039"/>
    </source>
</evidence>
<reference evidence="3" key="1">
    <citation type="submission" date="2010-07" db="EMBL/GenBank/DDBJ databases">
        <title>The genome sequence of Gaeumannomyces graminis var. tritici strain R3-111a-1.</title>
        <authorList>
            <consortium name="The Broad Institute Genome Sequencing Platform"/>
            <person name="Ma L.-J."/>
            <person name="Dead R."/>
            <person name="Young S."/>
            <person name="Zeng Q."/>
            <person name="Koehrsen M."/>
            <person name="Alvarado L."/>
            <person name="Berlin A."/>
            <person name="Chapman S.B."/>
            <person name="Chen Z."/>
            <person name="Freedman E."/>
            <person name="Gellesch M."/>
            <person name="Goldberg J."/>
            <person name="Griggs A."/>
            <person name="Gujja S."/>
            <person name="Heilman E.R."/>
            <person name="Heiman D."/>
            <person name="Hepburn T."/>
            <person name="Howarth C."/>
            <person name="Jen D."/>
            <person name="Larson L."/>
            <person name="Mehta T."/>
            <person name="Neiman D."/>
            <person name="Pearson M."/>
            <person name="Roberts A."/>
            <person name="Saif S."/>
            <person name="Shea T."/>
            <person name="Shenoy N."/>
            <person name="Sisk P."/>
            <person name="Stolte C."/>
            <person name="Sykes S."/>
            <person name="Walk T."/>
            <person name="White J."/>
            <person name="Yandava C."/>
            <person name="Haas B."/>
            <person name="Nusbaum C."/>
            <person name="Birren B."/>
        </authorList>
    </citation>
    <scope>NUCLEOTIDE SEQUENCE [LARGE SCALE GENOMIC DNA]</scope>
    <source>
        <strain evidence="3">R3-111a-1</strain>
    </source>
</reference>
<protein>
    <submittedName>
        <fullName evidence="1 2">Uncharacterized protein</fullName>
    </submittedName>
</protein>
<dbReference type="GeneID" id="20349806"/>
<reference evidence="2" key="4">
    <citation type="journal article" date="2015" name="G3 (Bethesda)">
        <title>Genome sequences of three phytopathogenic species of the Magnaporthaceae family of fungi.</title>
        <authorList>
            <person name="Okagaki L.H."/>
            <person name="Nunes C.C."/>
            <person name="Sailsbery J."/>
            <person name="Clay B."/>
            <person name="Brown D."/>
            <person name="John T."/>
            <person name="Oh Y."/>
            <person name="Young N."/>
            <person name="Fitzgerald M."/>
            <person name="Haas B.J."/>
            <person name="Zeng Q."/>
            <person name="Young S."/>
            <person name="Adiconis X."/>
            <person name="Fan L."/>
            <person name="Levin J.Z."/>
            <person name="Mitchell T.K."/>
            <person name="Okubara P.A."/>
            <person name="Farman M.L."/>
            <person name="Kohn L.M."/>
            <person name="Birren B."/>
            <person name="Ma L.-J."/>
            <person name="Dean R.A."/>
        </authorList>
    </citation>
    <scope>NUCLEOTIDE SEQUENCE</scope>
    <source>
        <strain evidence="2">R3-111a-1</strain>
    </source>
</reference>
<name>J3P751_GAET3</name>
<dbReference type="HOGENOM" id="CLU_1378205_0_0_1"/>
<accession>J3P751</accession>